<dbReference type="InterPro" id="IPR050266">
    <property type="entry name" value="AB_hydrolase_sf"/>
</dbReference>
<evidence type="ECO:0000259" key="3">
    <source>
        <dbReference type="Pfam" id="PF12697"/>
    </source>
</evidence>
<protein>
    <submittedName>
        <fullName evidence="4">Alpha/beta fold hydrolase</fullName>
    </submittedName>
</protein>
<evidence type="ECO:0000256" key="2">
    <source>
        <dbReference type="SAM" id="Phobius"/>
    </source>
</evidence>
<dbReference type="GO" id="GO:0016787">
    <property type="term" value="F:hydrolase activity"/>
    <property type="evidence" value="ECO:0007669"/>
    <property type="project" value="UniProtKB-KW"/>
</dbReference>
<feature type="domain" description="AB hydrolase-1" evidence="3">
    <location>
        <begin position="124"/>
        <end position="341"/>
    </location>
</feature>
<feature type="transmembrane region" description="Helical" evidence="2">
    <location>
        <begin position="49"/>
        <end position="76"/>
    </location>
</feature>
<keyword evidence="5" id="KW-1185">Reference proteome</keyword>
<keyword evidence="2" id="KW-0472">Membrane</keyword>
<evidence type="ECO:0000313" key="4">
    <source>
        <dbReference type="EMBL" id="QIN80333.1"/>
    </source>
</evidence>
<feature type="region of interest" description="Disordered" evidence="1">
    <location>
        <begin position="1"/>
        <end position="39"/>
    </location>
</feature>
<name>A0A6G8Q1I8_9ACTN</name>
<dbReference type="GO" id="GO:0016020">
    <property type="term" value="C:membrane"/>
    <property type="evidence" value="ECO:0007669"/>
    <property type="project" value="TreeGrafter"/>
</dbReference>
<accession>A0A6G8Q1I8</accession>
<dbReference type="Pfam" id="PF12697">
    <property type="entry name" value="Abhydrolase_6"/>
    <property type="match status" value="1"/>
</dbReference>
<dbReference type="KEGG" id="rmar:GBA65_19440"/>
<sequence length="354" mass="37870">MLQSLPPRPRAVSGRGSSARRGGITPLLDTPKPPGGAMRTRAFRTPRRFALAGLLSTGLLSAPVLLGLAGSVAFYLRPMATFRALSRAGLRLSGASERTAEVHGLPVRYFEASPKSSPAGGEAIVLLHGLNDSAETWARVMPALARDRRVLAPDLAGFGRVPVPREGMRLSALVRYLAGFLDAVGVERAVLVGNSLGGAVAIRYAVENPGRVSRLFLLDSAGLLTEAPPELEPETREEARELVGMTFGPEVTAPRFVLDGLIRWGRNPAHRAYIHSDEPTDVGEDLSRIEAPTTIIWGEQDRLIPPDHGAEMHAAIPNSELILLPGVAHVPQAQAPREVLRIVAERLAPDGTRA</sequence>
<dbReference type="Gene3D" id="3.40.50.1820">
    <property type="entry name" value="alpha/beta hydrolase"/>
    <property type="match status" value="1"/>
</dbReference>
<organism evidence="4 5">
    <name type="scientific">Rubrobacter marinus</name>
    <dbReference type="NCBI Taxonomy" id="2653852"/>
    <lineage>
        <taxon>Bacteria</taxon>
        <taxon>Bacillati</taxon>
        <taxon>Actinomycetota</taxon>
        <taxon>Rubrobacteria</taxon>
        <taxon>Rubrobacterales</taxon>
        <taxon>Rubrobacteraceae</taxon>
        <taxon>Rubrobacter</taxon>
    </lineage>
</organism>
<feature type="compositionally biased region" description="Low complexity" evidence="1">
    <location>
        <begin position="10"/>
        <end position="23"/>
    </location>
</feature>
<dbReference type="Proteomes" id="UP000502706">
    <property type="component" value="Chromosome"/>
</dbReference>
<dbReference type="InterPro" id="IPR029058">
    <property type="entry name" value="AB_hydrolase_fold"/>
</dbReference>
<dbReference type="PANTHER" id="PTHR43798">
    <property type="entry name" value="MONOACYLGLYCEROL LIPASE"/>
    <property type="match status" value="1"/>
</dbReference>
<dbReference type="AlphaFoldDB" id="A0A6G8Q1I8"/>
<keyword evidence="2" id="KW-1133">Transmembrane helix</keyword>
<keyword evidence="2" id="KW-0812">Transmembrane</keyword>
<reference evidence="4 5" key="1">
    <citation type="submission" date="2019-10" db="EMBL/GenBank/DDBJ databases">
        <title>Rubrobacter sp nov SCSIO 52915 isolated from a deep-sea sediment in the South China Sea.</title>
        <authorList>
            <person name="Chen R.W."/>
        </authorList>
    </citation>
    <scope>NUCLEOTIDE SEQUENCE [LARGE SCALE GENOMIC DNA]</scope>
    <source>
        <strain evidence="4 5">SCSIO 52915</strain>
    </source>
</reference>
<dbReference type="PANTHER" id="PTHR43798:SF33">
    <property type="entry name" value="HYDROLASE, PUTATIVE (AFU_ORTHOLOGUE AFUA_2G14860)-RELATED"/>
    <property type="match status" value="1"/>
</dbReference>
<dbReference type="InterPro" id="IPR000073">
    <property type="entry name" value="AB_hydrolase_1"/>
</dbReference>
<evidence type="ECO:0000256" key="1">
    <source>
        <dbReference type="SAM" id="MobiDB-lite"/>
    </source>
</evidence>
<dbReference type="PRINTS" id="PR00111">
    <property type="entry name" value="ABHYDROLASE"/>
</dbReference>
<dbReference type="SUPFAM" id="SSF53474">
    <property type="entry name" value="alpha/beta-Hydrolases"/>
    <property type="match status" value="1"/>
</dbReference>
<evidence type="ECO:0000313" key="5">
    <source>
        <dbReference type="Proteomes" id="UP000502706"/>
    </source>
</evidence>
<dbReference type="EMBL" id="CP045121">
    <property type="protein sequence ID" value="QIN80333.1"/>
    <property type="molecule type" value="Genomic_DNA"/>
</dbReference>
<gene>
    <name evidence="4" type="ORF">GBA65_19440</name>
</gene>
<keyword evidence="4" id="KW-0378">Hydrolase</keyword>
<proteinExistence type="predicted"/>